<evidence type="ECO:0000256" key="3">
    <source>
        <dbReference type="ARBA" id="ARBA00023125"/>
    </source>
</evidence>
<dbReference type="PANTHER" id="PTHR30055:SF151">
    <property type="entry name" value="TRANSCRIPTIONAL REGULATORY PROTEIN"/>
    <property type="match status" value="1"/>
</dbReference>
<keyword evidence="2" id="KW-0805">Transcription regulation</keyword>
<sequence>MRGRRSCGRRLPAVRPRSRRSRQGPGWCGGSRSSGFLHLNTVHLNSVHYSETVTGNESARRHGRDDVAETALRILDDYGLPDLTMRRLAAALDVQPSALYWHFPNKQTLLAELADRIIGRAAVTAPDAPWPDRVRAESAALRDALLAYRDGAEVVASTAALGLGAAPAQQRLAAAVRSGGFDAETAGRAATALLHFVLGHVSHEQQRMQFDSIGVLATGEAADPFDQGDSAAAFAFGVNLLVGGLQRLAVDDESAEGVSRSRM</sequence>
<dbReference type="AlphaFoldDB" id="A0A7G6YEU9"/>
<dbReference type="SUPFAM" id="SSF48498">
    <property type="entry name" value="Tetracyclin repressor-like, C-terminal domain"/>
    <property type="match status" value="1"/>
</dbReference>
<dbReference type="InterPro" id="IPR050109">
    <property type="entry name" value="HTH-type_TetR-like_transc_reg"/>
</dbReference>
<dbReference type="SUPFAM" id="SSF46689">
    <property type="entry name" value="Homeodomain-like"/>
    <property type="match status" value="1"/>
</dbReference>
<reference evidence="9" key="1">
    <citation type="submission" date="2019-09" db="EMBL/GenBank/DDBJ databases">
        <title>Antimicrobial potential of Antarctic Bacteria.</title>
        <authorList>
            <person name="Benaud N."/>
            <person name="Edwards R.J."/>
            <person name="Ferrari B.C."/>
        </authorList>
    </citation>
    <scope>NUCLEOTIDE SEQUENCE [LARGE SCALE GENOMIC DNA]</scope>
    <source>
        <strain evidence="9">INR9</strain>
    </source>
</reference>
<dbReference type="PROSITE" id="PS50977">
    <property type="entry name" value="HTH_TETR_2"/>
    <property type="match status" value="1"/>
</dbReference>
<dbReference type="GO" id="GO:0003700">
    <property type="term" value="F:DNA-binding transcription factor activity"/>
    <property type="evidence" value="ECO:0007669"/>
    <property type="project" value="TreeGrafter"/>
</dbReference>
<evidence type="ECO:0000256" key="6">
    <source>
        <dbReference type="SAM" id="MobiDB-lite"/>
    </source>
</evidence>
<proteinExistence type="predicted"/>
<dbReference type="KEGG" id="lse:F1C12_19120"/>
<gene>
    <name evidence="8" type="ORF">F1C12_19120</name>
</gene>
<dbReference type="Gene3D" id="1.10.357.10">
    <property type="entry name" value="Tetracycline Repressor, domain 2"/>
    <property type="match status" value="1"/>
</dbReference>
<dbReference type="InterPro" id="IPR036271">
    <property type="entry name" value="Tet_transcr_reg_TetR-rel_C_sf"/>
</dbReference>
<organism evidence="8 9">
    <name type="scientific">Leifsonia shinshuensis</name>
    <dbReference type="NCBI Taxonomy" id="150026"/>
    <lineage>
        <taxon>Bacteria</taxon>
        <taxon>Bacillati</taxon>
        <taxon>Actinomycetota</taxon>
        <taxon>Actinomycetes</taxon>
        <taxon>Micrococcales</taxon>
        <taxon>Microbacteriaceae</taxon>
        <taxon>Leifsonia</taxon>
    </lineage>
</organism>
<dbReference type="InterPro" id="IPR009057">
    <property type="entry name" value="Homeodomain-like_sf"/>
</dbReference>
<dbReference type="Pfam" id="PF00440">
    <property type="entry name" value="TetR_N"/>
    <property type="match status" value="1"/>
</dbReference>
<dbReference type="GO" id="GO:0046677">
    <property type="term" value="P:response to antibiotic"/>
    <property type="evidence" value="ECO:0007669"/>
    <property type="project" value="InterPro"/>
</dbReference>
<evidence type="ECO:0000256" key="5">
    <source>
        <dbReference type="PROSITE-ProRule" id="PRU00335"/>
    </source>
</evidence>
<keyword evidence="4" id="KW-0804">Transcription</keyword>
<dbReference type="GO" id="GO:0000976">
    <property type="term" value="F:transcription cis-regulatory region binding"/>
    <property type="evidence" value="ECO:0007669"/>
    <property type="project" value="TreeGrafter"/>
</dbReference>
<accession>A0A7G6YEU9</accession>
<evidence type="ECO:0000256" key="4">
    <source>
        <dbReference type="ARBA" id="ARBA00023163"/>
    </source>
</evidence>
<feature type="domain" description="HTH tetR-type" evidence="7">
    <location>
        <begin position="61"/>
        <end position="121"/>
    </location>
</feature>
<keyword evidence="3 5" id="KW-0238">DNA-binding</keyword>
<evidence type="ECO:0000256" key="2">
    <source>
        <dbReference type="ARBA" id="ARBA00023015"/>
    </source>
</evidence>
<protein>
    <submittedName>
        <fullName evidence="8">TetR family transcriptional regulator</fullName>
    </submittedName>
</protein>
<dbReference type="Gene3D" id="1.10.10.60">
    <property type="entry name" value="Homeodomain-like"/>
    <property type="match status" value="1"/>
</dbReference>
<dbReference type="Proteomes" id="UP000515511">
    <property type="component" value="Chromosome"/>
</dbReference>
<evidence type="ECO:0000256" key="1">
    <source>
        <dbReference type="ARBA" id="ARBA00022491"/>
    </source>
</evidence>
<evidence type="ECO:0000313" key="8">
    <source>
        <dbReference type="EMBL" id="QNE37014.1"/>
    </source>
</evidence>
<dbReference type="PRINTS" id="PR00400">
    <property type="entry name" value="TETREPRESSOR"/>
</dbReference>
<dbReference type="InterPro" id="IPR001647">
    <property type="entry name" value="HTH_TetR"/>
</dbReference>
<name>A0A7G6YEU9_9MICO</name>
<keyword evidence="1" id="KW-0678">Repressor</keyword>
<feature type="region of interest" description="Disordered" evidence="6">
    <location>
        <begin position="1"/>
        <end position="29"/>
    </location>
</feature>
<dbReference type="InterPro" id="IPR003012">
    <property type="entry name" value="Tet_transcr_reg_TetR"/>
</dbReference>
<dbReference type="PRINTS" id="PR00455">
    <property type="entry name" value="HTHTETR"/>
</dbReference>
<evidence type="ECO:0000259" key="7">
    <source>
        <dbReference type="PROSITE" id="PS50977"/>
    </source>
</evidence>
<dbReference type="Pfam" id="PF02909">
    <property type="entry name" value="TetR_C_1"/>
    <property type="match status" value="1"/>
</dbReference>
<dbReference type="GO" id="GO:0045892">
    <property type="term" value="P:negative regulation of DNA-templated transcription"/>
    <property type="evidence" value="ECO:0007669"/>
    <property type="project" value="InterPro"/>
</dbReference>
<feature type="DNA-binding region" description="H-T-H motif" evidence="5">
    <location>
        <begin position="84"/>
        <end position="103"/>
    </location>
</feature>
<dbReference type="PANTHER" id="PTHR30055">
    <property type="entry name" value="HTH-TYPE TRANSCRIPTIONAL REGULATOR RUTR"/>
    <property type="match status" value="1"/>
</dbReference>
<dbReference type="InterPro" id="IPR004111">
    <property type="entry name" value="Repressor_TetR_C"/>
</dbReference>
<dbReference type="EMBL" id="CP043641">
    <property type="protein sequence ID" value="QNE37014.1"/>
    <property type="molecule type" value="Genomic_DNA"/>
</dbReference>
<evidence type="ECO:0000313" key="9">
    <source>
        <dbReference type="Proteomes" id="UP000515511"/>
    </source>
</evidence>